<keyword evidence="5" id="KW-1185">Reference proteome</keyword>
<evidence type="ECO:0000259" key="3">
    <source>
        <dbReference type="PROSITE" id="PS50109"/>
    </source>
</evidence>
<dbReference type="PANTHER" id="PTHR43065:SF42">
    <property type="entry name" value="TWO-COMPONENT SENSOR PPRA"/>
    <property type="match status" value="1"/>
</dbReference>
<dbReference type="SUPFAM" id="SSF55874">
    <property type="entry name" value="ATPase domain of HSP90 chaperone/DNA topoisomerase II/histidine kinase"/>
    <property type="match status" value="1"/>
</dbReference>
<dbReference type="EC" id="2.7.13.3" evidence="2"/>
<dbReference type="SMART" id="SM00387">
    <property type="entry name" value="HATPase_c"/>
    <property type="match status" value="1"/>
</dbReference>
<protein>
    <recommendedName>
        <fullName evidence="2">histidine kinase</fullName>
        <ecNumber evidence="2">2.7.13.3</ecNumber>
    </recommendedName>
</protein>
<dbReference type="CDD" id="cd00130">
    <property type="entry name" value="PAS"/>
    <property type="match status" value="1"/>
</dbReference>
<dbReference type="Pfam" id="PF02518">
    <property type="entry name" value="HATPase_c"/>
    <property type="match status" value="1"/>
</dbReference>
<proteinExistence type="predicted"/>
<dbReference type="InterPro" id="IPR004358">
    <property type="entry name" value="Sig_transdc_His_kin-like_C"/>
</dbReference>
<dbReference type="KEGG" id="msil:METEAL_19900"/>
<dbReference type="PRINTS" id="PR00344">
    <property type="entry name" value="BCTRLSENSOR"/>
</dbReference>
<dbReference type="RefSeq" id="WP_316415728.1">
    <property type="nucleotide sequence ID" value="NZ_AP027080.1"/>
</dbReference>
<dbReference type="Proteomes" id="UP001238179">
    <property type="component" value="Chromosome"/>
</dbReference>
<dbReference type="Gene3D" id="3.30.565.10">
    <property type="entry name" value="Histidine kinase-like ATPase, C-terminal domain"/>
    <property type="match status" value="1"/>
</dbReference>
<dbReference type="PROSITE" id="PS50109">
    <property type="entry name" value="HIS_KIN"/>
    <property type="match status" value="1"/>
</dbReference>
<sequence length="599" mass="63987">MRARVLHLTPREEAAKEAAALLEGAYLPCESTWVANAAALGSALRGGIPFDLILLGFETREDLAPLREALGLHPGVPVLLLGGAGEDLALEALRAGATEVLPGDRLGRLPFQVRRALAEARRAAALQEAEGARGRLGSLLRAVLDATSEGILVEDLAGRITAYNRKFMSLCGIPEHLLATLEMDKVIQFLVDHFQDPGAFLDEVRHLGALSGREPLGLLKSLEDRQIEGTGRPCRLGGETVGRVFSFRDVTDRERSAERMKQVIQAQRPFLEAAADAGLVLLHGTGEEVALSETAQGLLGLGARNLPRSLDALLALVHPEDAPALRAALDAPRASLEARLRTAAGAWIRTAWTLGRDAGGRRLGAFRDITGDLRGRREAEARAREDWTAALATAFARALRTPLENLRAHLDAIPPGDARLREAQACAGLLSGLLDQAARAALREPAPDLLLDLNTVAERIRPWAEELAGPRITLRWDLQPGLPTLPLSPGHLEPVLMNLLRNAREALPSQGEILVRTALAPGDPPHLVLEVGDTGPGIPPHVRERMFDATFTTRPPARGLGLTVARHLVEAAGGSIQVETGPLRGTTVKVNLPVGGPPG</sequence>
<evidence type="ECO:0000256" key="1">
    <source>
        <dbReference type="ARBA" id="ARBA00000085"/>
    </source>
</evidence>
<accession>A0AA48K8X8</accession>
<evidence type="ECO:0000313" key="4">
    <source>
        <dbReference type="EMBL" id="BDU72816.1"/>
    </source>
</evidence>
<reference evidence="5" key="1">
    <citation type="journal article" date="2023" name="Int. J. Syst. Evol. Microbiol.">
        <title>Mesoterricola silvestris gen. nov., sp. nov., Mesoterricola sediminis sp. nov., Geothrix oryzae sp. nov., Geothrix edaphica sp. nov., Geothrix rubra sp. nov., and Geothrix limicola sp. nov., six novel members of Acidobacteriota isolated from soils.</title>
        <authorList>
            <person name="Itoh H."/>
            <person name="Sugisawa Y."/>
            <person name="Mise K."/>
            <person name="Xu Z."/>
            <person name="Kuniyasu M."/>
            <person name="Ushijima N."/>
            <person name="Kawano K."/>
            <person name="Kobayashi E."/>
            <person name="Shiratori Y."/>
            <person name="Masuda Y."/>
            <person name="Senoo K."/>
        </authorList>
    </citation>
    <scope>NUCLEOTIDE SEQUENCE [LARGE SCALE GENOMIC DNA]</scope>
    <source>
        <strain evidence="5">W79</strain>
    </source>
</reference>
<evidence type="ECO:0000256" key="2">
    <source>
        <dbReference type="ARBA" id="ARBA00012438"/>
    </source>
</evidence>
<dbReference type="SUPFAM" id="SSF55785">
    <property type="entry name" value="PYP-like sensor domain (PAS domain)"/>
    <property type="match status" value="2"/>
</dbReference>
<dbReference type="SMART" id="SM00091">
    <property type="entry name" value="PAS"/>
    <property type="match status" value="2"/>
</dbReference>
<dbReference type="InterPro" id="IPR035965">
    <property type="entry name" value="PAS-like_dom_sf"/>
</dbReference>
<dbReference type="PANTHER" id="PTHR43065">
    <property type="entry name" value="SENSOR HISTIDINE KINASE"/>
    <property type="match status" value="1"/>
</dbReference>
<dbReference type="InterPro" id="IPR000014">
    <property type="entry name" value="PAS"/>
</dbReference>
<dbReference type="Pfam" id="PF13188">
    <property type="entry name" value="PAS_8"/>
    <property type="match status" value="1"/>
</dbReference>
<feature type="domain" description="Histidine kinase" evidence="3">
    <location>
        <begin position="394"/>
        <end position="596"/>
    </location>
</feature>
<dbReference type="InterPro" id="IPR036890">
    <property type="entry name" value="HATPase_C_sf"/>
</dbReference>
<dbReference type="AlphaFoldDB" id="A0AA48K8X8"/>
<name>A0AA48K8X8_9BACT</name>
<dbReference type="InterPro" id="IPR003594">
    <property type="entry name" value="HATPase_dom"/>
</dbReference>
<dbReference type="Gene3D" id="3.30.450.20">
    <property type="entry name" value="PAS domain"/>
    <property type="match status" value="2"/>
</dbReference>
<gene>
    <name evidence="4" type="ORF">METEAL_19900</name>
</gene>
<organism evidence="4 5">
    <name type="scientific">Mesoterricola silvestris</name>
    <dbReference type="NCBI Taxonomy" id="2927979"/>
    <lineage>
        <taxon>Bacteria</taxon>
        <taxon>Pseudomonadati</taxon>
        <taxon>Acidobacteriota</taxon>
        <taxon>Holophagae</taxon>
        <taxon>Holophagales</taxon>
        <taxon>Holophagaceae</taxon>
        <taxon>Mesoterricola</taxon>
    </lineage>
</organism>
<comment type="catalytic activity">
    <reaction evidence="1">
        <text>ATP + protein L-histidine = ADP + protein N-phospho-L-histidine.</text>
        <dbReference type="EC" id="2.7.13.3"/>
    </reaction>
</comment>
<dbReference type="InterPro" id="IPR005467">
    <property type="entry name" value="His_kinase_dom"/>
</dbReference>
<dbReference type="GO" id="GO:0004673">
    <property type="term" value="F:protein histidine kinase activity"/>
    <property type="evidence" value="ECO:0007669"/>
    <property type="project" value="UniProtKB-EC"/>
</dbReference>
<dbReference type="EMBL" id="AP027080">
    <property type="protein sequence ID" value="BDU72816.1"/>
    <property type="molecule type" value="Genomic_DNA"/>
</dbReference>
<evidence type="ECO:0000313" key="5">
    <source>
        <dbReference type="Proteomes" id="UP001238179"/>
    </source>
</evidence>